<feature type="transmembrane region" description="Helical" evidence="7">
    <location>
        <begin position="159"/>
        <end position="180"/>
    </location>
</feature>
<feature type="transmembrane region" description="Helical" evidence="7">
    <location>
        <begin position="231"/>
        <end position="249"/>
    </location>
</feature>
<reference evidence="9" key="1">
    <citation type="submission" date="2017-06" db="EMBL/GenBank/DDBJ databases">
        <title>Whole genome sequence of Laribacter hongkongensis LHGZ1.</title>
        <authorList>
            <person name="Chen D."/>
            <person name="Wu H."/>
            <person name="Chen J."/>
        </authorList>
    </citation>
    <scope>NUCLEOTIDE SEQUENCE [LARGE SCALE GENOMIC DNA]</scope>
    <source>
        <strain evidence="9">LHGZ1</strain>
    </source>
</reference>
<protein>
    <submittedName>
        <fullName evidence="8">YeiH</fullName>
    </submittedName>
</protein>
<keyword evidence="5 7" id="KW-1133">Transmembrane helix</keyword>
<evidence type="ECO:0000256" key="6">
    <source>
        <dbReference type="ARBA" id="ARBA00023136"/>
    </source>
</evidence>
<dbReference type="GO" id="GO:0005886">
    <property type="term" value="C:plasma membrane"/>
    <property type="evidence" value="ECO:0007669"/>
    <property type="project" value="UniProtKB-SubCell"/>
</dbReference>
<feature type="transmembrane region" description="Helical" evidence="7">
    <location>
        <begin position="38"/>
        <end position="58"/>
    </location>
</feature>
<evidence type="ECO:0000313" key="9">
    <source>
        <dbReference type="Proteomes" id="UP000197424"/>
    </source>
</evidence>
<evidence type="ECO:0000256" key="5">
    <source>
        <dbReference type="ARBA" id="ARBA00022989"/>
    </source>
</evidence>
<dbReference type="Pfam" id="PF03601">
    <property type="entry name" value="Cons_hypoth698"/>
    <property type="match status" value="1"/>
</dbReference>
<dbReference type="OrthoDB" id="9805703at2"/>
<accession>A0A248LMI7</accession>
<feature type="transmembrane region" description="Helical" evidence="7">
    <location>
        <begin position="93"/>
        <end position="118"/>
    </location>
</feature>
<comment type="similarity">
    <text evidence="2">Belongs to the UPF0324 family.</text>
</comment>
<proteinExistence type="inferred from homology"/>
<keyword evidence="3" id="KW-1003">Cell membrane</keyword>
<name>A0A248LMI7_9NEIS</name>
<evidence type="ECO:0000256" key="2">
    <source>
        <dbReference type="ARBA" id="ARBA00007977"/>
    </source>
</evidence>
<feature type="transmembrane region" description="Helical" evidence="7">
    <location>
        <begin position="12"/>
        <end position="32"/>
    </location>
</feature>
<dbReference type="EMBL" id="CP022115">
    <property type="protein sequence ID" value="ASJ25948.1"/>
    <property type="molecule type" value="Genomic_DNA"/>
</dbReference>
<evidence type="ECO:0000256" key="3">
    <source>
        <dbReference type="ARBA" id="ARBA00022475"/>
    </source>
</evidence>
<feature type="transmembrane region" description="Helical" evidence="7">
    <location>
        <begin position="270"/>
        <end position="288"/>
    </location>
</feature>
<organism evidence="8 9">
    <name type="scientific">Laribacter hongkongensis</name>
    <dbReference type="NCBI Taxonomy" id="168471"/>
    <lineage>
        <taxon>Bacteria</taxon>
        <taxon>Pseudomonadati</taxon>
        <taxon>Pseudomonadota</taxon>
        <taxon>Betaproteobacteria</taxon>
        <taxon>Neisseriales</taxon>
        <taxon>Aquaspirillaceae</taxon>
        <taxon>Laribacter</taxon>
    </lineage>
</organism>
<comment type="subcellular location">
    <subcellularLocation>
        <location evidence="1">Cell membrane</location>
        <topology evidence="1">Multi-pass membrane protein</topology>
    </subcellularLocation>
</comment>
<evidence type="ECO:0000313" key="8">
    <source>
        <dbReference type="EMBL" id="ASJ25948.1"/>
    </source>
</evidence>
<evidence type="ECO:0000256" key="4">
    <source>
        <dbReference type="ARBA" id="ARBA00022692"/>
    </source>
</evidence>
<evidence type="ECO:0000256" key="1">
    <source>
        <dbReference type="ARBA" id="ARBA00004651"/>
    </source>
</evidence>
<dbReference type="NCBIfam" id="TIGR00698">
    <property type="entry name" value="YeiH family putative sulfate export transporter"/>
    <property type="match status" value="1"/>
</dbReference>
<feature type="transmembrane region" description="Helical" evidence="7">
    <location>
        <begin position="326"/>
        <end position="344"/>
    </location>
</feature>
<sequence length="352" mass="36943">MSRLFRFPAPALWPGLALAAALATFAIFLSRLPFSTQAGLSALTYAIVTGLVIGNSVYPRLARHTAPGVLFAKGNLLRFGVALYGFRLTFQQVASVGIAGVLTDITVLCSTFLLAVWLGRKAFGLDRDTSMLIGAGSSICGAAAVLATEPVLKPADSKVAVAVATVVVFGTLAMFLYPALWTLLQHVAPGFWNETTFGVYTGATIHEVAQVVAAGRAIGPQAADAAVVSKMIRVMMLAPFLLVLSMWLARQTGNRTADSTRPRSRIQVPFFAVAFIVCVAINSTGLIPPAVVQAIVWIDDVALACAMAALGLTTHTSAIRSAGPRPLALAAILFVWLIAGGALITEGWHLLA</sequence>
<dbReference type="InterPro" id="IPR018383">
    <property type="entry name" value="UPF0324_pro"/>
</dbReference>
<keyword evidence="6 7" id="KW-0472">Membrane</keyword>
<dbReference type="PANTHER" id="PTHR30106:SF2">
    <property type="entry name" value="UPF0324 INNER MEMBRANE PROTEIN YEIH"/>
    <property type="match status" value="1"/>
</dbReference>
<dbReference type="AlphaFoldDB" id="A0A248LMI7"/>
<gene>
    <name evidence="8" type="primary">yeiH</name>
    <name evidence="8" type="ORF">LHGZ1_3117</name>
</gene>
<dbReference type="InterPro" id="IPR004630">
    <property type="entry name" value="UPF0324_YeiH-like"/>
</dbReference>
<dbReference type="Proteomes" id="UP000197424">
    <property type="component" value="Chromosome"/>
</dbReference>
<evidence type="ECO:0000256" key="7">
    <source>
        <dbReference type="SAM" id="Phobius"/>
    </source>
</evidence>
<feature type="transmembrane region" description="Helical" evidence="7">
    <location>
        <begin position="130"/>
        <end position="147"/>
    </location>
</feature>
<feature type="transmembrane region" description="Helical" evidence="7">
    <location>
        <begin position="294"/>
        <end position="314"/>
    </location>
</feature>
<keyword evidence="4 7" id="KW-0812">Transmembrane</keyword>
<dbReference type="RefSeq" id="WP_088861617.1">
    <property type="nucleotide sequence ID" value="NZ_CP022115.1"/>
</dbReference>
<dbReference type="PANTHER" id="PTHR30106">
    <property type="entry name" value="INNER MEMBRANE PROTEIN YEIH-RELATED"/>
    <property type="match status" value="1"/>
</dbReference>